<dbReference type="OrthoDB" id="6628767at2759"/>
<evidence type="ECO:0000313" key="3">
    <source>
        <dbReference type="RefSeq" id="XP_026287366.1"/>
    </source>
</evidence>
<gene>
    <name evidence="3" type="primary">LOC113212763</name>
</gene>
<proteinExistence type="predicted"/>
<organism evidence="2 3">
    <name type="scientific">Frankliniella occidentalis</name>
    <name type="common">Western flower thrips</name>
    <name type="synonym">Euthrips occidentalis</name>
    <dbReference type="NCBI Taxonomy" id="133901"/>
    <lineage>
        <taxon>Eukaryota</taxon>
        <taxon>Metazoa</taxon>
        <taxon>Ecdysozoa</taxon>
        <taxon>Arthropoda</taxon>
        <taxon>Hexapoda</taxon>
        <taxon>Insecta</taxon>
        <taxon>Pterygota</taxon>
        <taxon>Neoptera</taxon>
        <taxon>Paraneoptera</taxon>
        <taxon>Thysanoptera</taxon>
        <taxon>Terebrantia</taxon>
        <taxon>Thripoidea</taxon>
        <taxon>Thripidae</taxon>
        <taxon>Frankliniella</taxon>
    </lineage>
</organism>
<feature type="region of interest" description="Disordered" evidence="1">
    <location>
        <begin position="9"/>
        <end position="29"/>
    </location>
</feature>
<feature type="region of interest" description="Disordered" evidence="1">
    <location>
        <begin position="57"/>
        <end position="80"/>
    </location>
</feature>
<protein>
    <submittedName>
        <fullName evidence="3">Uncharacterized protein LOC113212763</fullName>
    </submittedName>
</protein>
<dbReference type="GeneID" id="113212763"/>
<keyword evidence="2" id="KW-1185">Reference proteome</keyword>
<evidence type="ECO:0000256" key="1">
    <source>
        <dbReference type="SAM" id="MobiDB-lite"/>
    </source>
</evidence>
<dbReference type="Proteomes" id="UP000504606">
    <property type="component" value="Unplaced"/>
</dbReference>
<name>A0A6J1T9I6_FRAOC</name>
<dbReference type="RefSeq" id="XP_026287366.1">
    <property type="nucleotide sequence ID" value="XM_026431581.1"/>
</dbReference>
<evidence type="ECO:0000313" key="2">
    <source>
        <dbReference type="Proteomes" id="UP000504606"/>
    </source>
</evidence>
<sequence length="259" mass="28845">MCVVVKTRQLSEDTTTRQANKPKLHWPGIEPGPPAWQASILQNFAELEDVIGELTKVLQSPPKPRPGGRQRGRGQCDPNQEAKRIQQLYKTNRKKAMRDIRQEDSPLCEVPGDEVANYFEDVFKETITELPPLPASAVLPPTQRQDPMLVTTIDKETITARLVRCSETSPGADGVTYSIIKRKDPGAHMLAVMYNSCLRYKRIPAAWKESRTILLYKKGDKGDLGNWRPIALSSCLYKIYSGILADSLGRRAASTGAVS</sequence>
<dbReference type="AlphaFoldDB" id="A0A6J1T9I6"/>
<reference evidence="3" key="1">
    <citation type="submission" date="2025-08" db="UniProtKB">
        <authorList>
            <consortium name="RefSeq"/>
        </authorList>
    </citation>
    <scope>IDENTIFICATION</scope>
    <source>
        <tissue evidence="3">Whole organism</tissue>
    </source>
</reference>
<dbReference type="KEGG" id="foc:113212763"/>
<dbReference type="PANTHER" id="PTHR19446">
    <property type="entry name" value="REVERSE TRANSCRIPTASES"/>
    <property type="match status" value="1"/>
</dbReference>
<accession>A0A6J1T9I6</accession>